<gene>
    <name evidence="1" type="ORF">APZ42_028824</name>
</gene>
<comment type="caution">
    <text evidence="1">The sequence shown here is derived from an EMBL/GenBank/DDBJ whole genome shotgun (WGS) entry which is preliminary data.</text>
</comment>
<name>A0A164Q5L6_9CRUS</name>
<evidence type="ECO:0000313" key="2">
    <source>
        <dbReference type="Proteomes" id="UP000076858"/>
    </source>
</evidence>
<proteinExistence type="predicted"/>
<evidence type="ECO:0000313" key="1">
    <source>
        <dbReference type="EMBL" id="KZS07451.1"/>
    </source>
</evidence>
<reference evidence="1 2" key="1">
    <citation type="submission" date="2016-03" db="EMBL/GenBank/DDBJ databases">
        <title>EvidentialGene: Evidence-directed Construction of Genes on Genomes.</title>
        <authorList>
            <person name="Gilbert D.G."/>
            <person name="Choi J.-H."/>
            <person name="Mockaitis K."/>
            <person name="Colbourne J."/>
            <person name="Pfrender M."/>
        </authorList>
    </citation>
    <scope>NUCLEOTIDE SEQUENCE [LARGE SCALE GENOMIC DNA]</scope>
    <source>
        <strain evidence="1 2">Xinb3</strain>
        <tissue evidence="1">Complete organism</tissue>
    </source>
</reference>
<organism evidence="1 2">
    <name type="scientific">Daphnia magna</name>
    <dbReference type="NCBI Taxonomy" id="35525"/>
    <lineage>
        <taxon>Eukaryota</taxon>
        <taxon>Metazoa</taxon>
        <taxon>Ecdysozoa</taxon>
        <taxon>Arthropoda</taxon>
        <taxon>Crustacea</taxon>
        <taxon>Branchiopoda</taxon>
        <taxon>Diplostraca</taxon>
        <taxon>Cladocera</taxon>
        <taxon>Anomopoda</taxon>
        <taxon>Daphniidae</taxon>
        <taxon>Daphnia</taxon>
    </lineage>
</organism>
<dbReference type="Proteomes" id="UP000076858">
    <property type="component" value="Unassembled WGS sequence"/>
</dbReference>
<dbReference type="AlphaFoldDB" id="A0A164Q5L6"/>
<dbReference type="EMBL" id="LRGB01002453">
    <property type="protein sequence ID" value="KZS07451.1"/>
    <property type="molecule type" value="Genomic_DNA"/>
</dbReference>
<keyword evidence="2" id="KW-1185">Reference proteome</keyword>
<sequence>MPAKTNREERIKEKFKGSEQNEYLISLLNDVFDIINAKFCKEVTDLNWLPNKKKLEEMLSITGRIEKIYLQSNNTNKKVTPVTAIRGGRTSIENTIAITEDFFAENYSFVWSI</sequence>
<accession>A0A164Q5L6</accession>
<protein>
    <submittedName>
        <fullName evidence="1">Uncharacterized protein</fullName>
    </submittedName>
</protein>